<dbReference type="Proteomes" id="UP000075229">
    <property type="component" value="Plasmid lp53"/>
</dbReference>
<dbReference type="AlphaFoldDB" id="A0AAN0X6D4"/>
<comment type="subcellular location">
    <subcellularLocation>
        <location evidence="2 8">Cell outer membrane</location>
        <topology evidence="2 8">Lipid-anchor</topology>
    </subcellularLocation>
</comment>
<keyword evidence="7 8" id="KW-0449">Lipoprotein</keyword>
<evidence type="ECO:0000256" key="8">
    <source>
        <dbReference type="RuleBase" id="RU363105"/>
    </source>
</evidence>
<keyword evidence="3" id="KW-0732">Signal</keyword>
<evidence type="ECO:0000313" key="10">
    <source>
        <dbReference type="Proteomes" id="UP000075229"/>
    </source>
</evidence>
<proteinExistence type="predicted"/>
<evidence type="ECO:0000256" key="4">
    <source>
        <dbReference type="ARBA" id="ARBA00023136"/>
    </source>
</evidence>
<evidence type="ECO:0000256" key="2">
    <source>
        <dbReference type="ARBA" id="ARBA00004459"/>
    </source>
</evidence>
<keyword evidence="5 8" id="KW-0564">Palmitate</keyword>
<evidence type="ECO:0000256" key="3">
    <source>
        <dbReference type="ARBA" id="ARBA00022729"/>
    </source>
</evidence>
<accession>A0AAN0X6D4</accession>
<geneLocation type="plasmid" evidence="10">
    <name>lp53 sequence</name>
</geneLocation>
<name>A0AAN0X6D4_BORHE</name>
<dbReference type="Pfam" id="PF00921">
    <property type="entry name" value="Lipoprotein_2"/>
    <property type="match status" value="1"/>
</dbReference>
<gene>
    <name evidence="9" type="primary">vlpC52</name>
    <name evidence="9" type="ORF">A0V01_05350</name>
</gene>
<dbReference type="InterPro" id="IPR000680">
    <property type="entry name" value="Borrelia_lipo"/>
</dbReference>
<dbReference type="EMBL" id="CP014810">
    <property type="protein sequence ID" value="AMR76036.1"/>
    <property type="molecule type" value="Genomic_DNA"/>
</dbReference>
<dbReference type="SUPFAM" id="SSF74748">
    <property type="entry name" value="Variable surface antigen VlsE"/>
    <property type="match status" value="1"/>
</dbReference>
<evidence type="ECO:0000256" key="5">
    <source>
        <dbReference type="ARBA" id="ARBA00023139"/>
    </source>
</evidence>
<dbReference type="RefSeq" id="WP_043924569.1">
    <property type="nucleotide sequence ID" value="NZ_CP014810.1"/>
</dbReference>
<keyword evidence="4 8" id="KW-0472">Membrane</keyword>
<keyword evidence="9" id="KW-0614">Plasmid</keyword>
<dbReference type="GO" id="GO:0009279">
    <property type="term" value="C:cell outer membrane"/>
    <property type="evidence" value="ECO:0007669"/>
    <property type="project" value="UniProtKB-SubCell"/>
</dbReference>
<evidence type="ECO:0000256" key="1">
    <source>
        <dbReference type="ARBA" id="ARBA00003932"/>
    </source>
</evidence>
<protein>
    <recommendedName>
        <fullName evidence="8">Variable large protein</fullName>
    </recommendedName>
</protein>
<keyword evidence="6 8" id="KW-0998">Cell outer membrane</keyword>
<organism evidence="9 10">
    <name type="scientific">Borrelia hermsii</name>
    <dbReference type="NCBI Taxonomy" id="140"/>
    <lineage>
        <taxon>Bacteria</taxon>
        <taxon>Pseudomonadati</taxon>
        <taxon>Spirochaetota</taxon>
        <taxon>Spirochaetia</taxon>
        <taxon>Spirochaetales</taxon>
        <taxon>Borreliaceae</taxon>
        <taxon>Borrelia</taxon>
    </lineage>
</organism>
<sequence>MVLVSCNSGGVAEDPQSKFLELVIDLGNDFLNVFTSFGDIVSKVLGFSTETKKSDVGAYFKTIQDTIQGTKDKLNKIVTDMKSEGNPNASATETAVKTLIDNTLDKIIEGAETASEAIGDAGDPIGNVAAGGAGAGTGAIGDGVDNLINGIKAIVEVVLKEGNAEAGDGKKADALGARGANAGDAGKLFGNTGNNGAIDSADNAKKAGADAAKAVGAVTGADILQAISKDGGDAAKLAKNSATVQVTGVAVDVKDAVIAGGIALRAMAKGGKFANDKDAVNADVVTAVKGATVSAVTKALDTLTIAIRKTIDAGLKTVKEAMKINANDTPITPEQNIPKATTSN</sequence>
<reference evidence="9 10" key="1">
    <citation type="submission" date="2016-03" db="EMBL/GenBank/DDBJ databases">
        <title>Borrelia hermsii Genome sequencing and assembly.</title>
        <authorList>
            <person name="Bontemps-Gallo S."/>
            <person name="Stewart S."/>
        </authorList>
    </citation>
    <scope>NUCLEOTIDE SEQUENCE [LARGE SCALE GENOMIC DNA]</scope>
    <source>
        <strain evidence="9 10">DAH-2E7</strain>
        <plasmid evidence="10">lp53 sequence</plasmid>
    </source>
</reference>
<evidence type="ECO:0000256" key="7">
    <source>
        <dbReference type="ARBA" id="ARBA00023288"/>
    </source>
</evidence>
<evidence type="ECO:0000313" key="9">
    <source>
        <dbReference type="EMBL" id="AMR76036.1"/>
    </source>
</evidence>
<evidence type="ECO:0000256" key="6">
    <source>
        <dbReference type="ARBA" id="ARBA00023237"/>
    </source>
</evidence>
<comment type="function">
    <text evidence="1 8">The Vlp and Vsp proteins are antigenically distinct proteins, only one vlp or vsp gene is transcriptionally active at any one time. Switching between these genes is a mechanism of host immune response evasion.</text>
</comment>